<dbReference type="SFLD" id="SFLDG01067">
    <property type="entry name" value="SPASM/twitch_domain_containing"/>
    <property type="match status" value="1"/>
</dbReference>
<feature type="domain" description="Radical SAM core" evidence="6">
    <location>
        <begin position="445"/>
        <end position="688"/>
    </location>
</feature>
<dbReference type="EMBL" id="CP064931">
    <property type="protein sequence ID" value="QPK07228.1"/>
    <property type="molecule type" value="Genomic_DNA"/>
</dbReference>
<dbReference type="InterPro" id="IPR013785">
    <property type="entry name" value="Aldolase_TIM"/>
</dbReference>
<reference evidence="8 10" key="2">
    <citation type="submission" date="2020-11" db="EMBL/GenBank/DDBJ databases">
        <title>Indigenous Rhizobia Nodulating Common beans in Western Kenya.</title>
        <authorList>
            <person name="Wekesa C.S."/>
            <person name="Oelmueller R."/>
            <person name="Furch A.C."/>
        </authorList>
    </citation>
    <scope>NUCLEOTIDE SEQUENCE [LARGE SCALE GENOMIC DNA]</scope>
    <source>
        <strain evidence="10">BS3</strain>
        <strain evidence="8">S3</strain>
    </source>
</reference>
<evidence type="ECO:0000259" key="6">
    <source>
        <dbReference type="PROSITE" id="PS51918"/>
    </source>
</evidence>
<keyword evidence="9" id="KW-1185">Reference proteome</keyword>
<dbReference type="Pfam" id="PF00535">
    <property type="entry name" value="Glycos_transf_2"/>
    <property type="match status" value="1"/>
</dbReference>
<dbReference type="Proteomes" id="UP000078551">
    <property type="component" value="Chromosome"/>
</dbReference>
<keyword evidence="3" id="KW-0479">Metal-binding</keyword>
<evidence type="ECO:0000256" key="3">
    <source>
        <dbReference type="ARBA" id="ARBA00022723"/>
    </source>
</evidence>
<sequence>MMQLMDAPMAGFGGRGQIVQASFSVIVPAYNASNVIGRCLQSLLNQQGQTAFEIIVIDDCSADDTIAKAEEIAHGQNNVSVVRLDSNGGPGIARNAGVLRAKGEWICFVDADDVVENNFLEMLQASVEDLTDILAFNSSLYDAETGNSLKASIREDLARVAGAARLADYLQDRVDRSVIFHVFRRRFLLDNNIMFRGGLHEDVDYMFHALMRARSVKSLDRQIYRKLDTQGSIVNSLSTRHVDGFFDALDAMHALVADTPMWPDLKNPFLTGIINVTASRLLRLLPGKVVKLEDASKILSTLHGRVVRSMKLAEIAYPLPVPPSGFRTKYRITFDAFMNGMEKGDTTEDMLKVFAEIAPKLWSCYDLHHSILLGPGEVRTCCKRFTYEGELKGDVVLFGGNGKDFEFTYSDIKQAKDALFLEINRDNSDECRGCPFLKFEDWGRPLNQGVKYLSFEHHSLCNMRCTYCSETYFGGKKPAYDAGAFIDTLKDAKALENMEYIVWGGGEPTVEPRFDELLSKLAEGISNVKQRVITNATMYSQTLADLLRKDQAHIVTSIDAGNSKNFNEIRKYKHFERVFENLRRYAACSSRNVVIKYILLPENSSSDELRQYADLIVENGLTDCNFQISCDFKTDRVTDDQLVSIVELHHLLRVRGARLIFLDDLVWQRILTVTPDTLQLLKSKLEPSMLETAFEPAYPEGVVVWGIGGQAQIIRRKSQFFKTSKIAYFIDPRPEMIGQRLGGIEVRTPHSALSDDLPIMIGAVQSAPEIYDQIEALGIGPQRILQKVIL</sequence>
<evidence type="ECO:0000256" key="1">
    <source>
        <dbReference type="ARBA" id="ARBA00001966"/>
    </source>
</evidence>
<dbReference type="CDD" id="cd00761">
    <property type="entry name" value="Glyco_tranf_GTA_type"/>
    <property type="match status" value="1"/>
</dbReference>
<dbReference type="Pfam" id="PF04055">
    <property type="entry name" value="Radical_SAM"/>
    <property type="match status" value="1"/>
</dbReference>
<evidence type="ECO:0000256" key="4">
    <source>
        <dbReference type="ARBA" id="ARBA00023004"/>
    </source>
</evidence>
<keyword evidence="5" id="KW-0411">Iron-sulfur</keyword>
<dbReference type="PANTHER" id="PTHR22916">
    <property type="entry name" value="GLYCOSYLTRANSFERASE"/>
    <property type="match status" value="1"/>
</dbReference>
<reference evidence="7 9" key="1">
    <citation type="submission" date="2015-11" db="EMBL/GenBank/DDBJ databases">
        <title>The limits of bacterial species coexistence and the symbiotic plasmid transference in sympatric Rhizobium populations.</title>
        <authorList>
            <person name="Perez-Carrascal O.M."/>
            <person name="VanInsberghe D."/>
            <person name="Juarez S."/>
            <person name="Polz M.F."/>
            <person name="Vinuesa P."/>
            <person name="Gonzalez V."/>
        </authorList>
    </citation>
    <scope>NUCLEOTIDE SEQUENCE [LARGE SCALE GENOMIC DNA]</scope>
    <source>
        <strain evidence="7 9">N771</strain>
    </source>
</reference>
<dbReference type="Gene3D" id="3.20.20.70">
    <property type="entry name" value="Aldolase class I"/>
    <property type="match status" value="1"/>
</dbReference>
<dbReference type="RefSeq" id="WP_064825074.1">
    <property type="nucleotide sequence ID" value="NZ_CP013532.1"/>
</dbReference>
<dbReference type="PROSITE" id="PS51918">
    <property type="entry name" value="RADICAL_SAM"/>
    <property type="match status" value="1"/>
</dbReference>
<dbReference type="GeneID" id="45956916"/>
<organism evidence="8 10">
    <name type="scientific">Rhizobium phaseoli</name>
    <dbReference type="NCBI Taxonomy" id="396"/>
    <lineage>
        <taxon>Bacteria</taxon>
        <taxon>Pseudomonadati</taxon>
        <taxon>Pseudomonadota</taxon>
        <taxon>Alphaproteobacteria</taxon>
        <taxon>Hyphomicrobiales</taxon>
        <taxon>Rhizobiaceae</taxon>
        <taxon>Rhizobium/Agrobacterium group</taxon>
        <taxon>Rhizobium</taxon>
    </lineage>
</organism>
<protein>
    <submittedName>
        <fullName evidence="7 8">Glycosyltransferase</fullName>
    </submittedName>
</protein>
<evidence type="ECO:0000313" key="8">
    <source>
        <dbReference type="EMBL" id="QPK07228.1"/>
    </source>
</evidence>
<dbReference type="SUPFAM" id="SSF102114">
    <property type="entry name" value="Radical SAM enzymes"/>
    <property type="match status" value="1"/>
</dbReference>
<dbReference type="EMBL" id="CP013568">
    <property type="protein sequence ID" value="ANL84320.1"/>
    <property type="molecule type" value="Genomic_DNA"/>
</dbReference>
<dbReference type="GO" id="GO:0046872">
    <property type="term" value="F:metal ion binding"/>
    <property type="evidence" value="ECO:0007669"/>
    <property type="project" value="UniProtKB-KW"/>
</dbReference>
<dbReference type="SFLD" id="SFLDS00029">
    <property type="entry name" value="Radical_SAM"/>
    <property type="match status" value="1"/>
</dbReference>
<evidence type="ECO:0000256" key="5">
    <source>
        <dbReference type="ARBA" id="ARBA00023014"/>
    </source>
</evidence>
<dbReference type="SUPFAM" id="SSF53448">
    <property type="entry name" value="Nucleotide-diphospho-sugar transferases"/>
    <property type="match status" value="1"/>
</dbReference>
<dbReference type="STRING" id="396.AMC85_CH01583"/>
<accession>A0A192T6G8</accession>
<dbReference type="AlphaFoldDB" id="A0A192T6G8"/>
<keyword evidence="4" id="KW-0408">Iron</keyword>
<dbReference type="InterPro" id="IPR001173">
    <property type="entry name" value="Glyco_trans_2-like"/>
</dbReference>
<dbReference type="InterPro" id="IPR029044">
    <property type="entry name" value="Nucleotide-diphossugar_trans"/>
</dbReference>
<proteinExistence type="predicted"/>
<evidence type="ECO:0000313" key="7">
    <source>
        <dbReference type="EMBL" id="ANL84320.1"/>
    </source>
</evidence>
<dbReference type="Proteomes" id="UP000540266">
    <property type="component" value="Chromosome"/>
</dbReference>
<comment type="cofactor">
    <cofactor evidence="1">
        <name>[4Fe-4S] cluster</name>
        <dbReference type="ChEBI" id="CHEBI:49883"/>
    </cofactor>
</comment>
<evidence type="ECO:0000256" key="2">
    <source>
        <dbReference type="ARBA" id="ARBA00022691"/>
    </source>
</evidence>
<dbReference type="PANTHER" id="PTHR22916:SF3">
    <property type="entry name" value="UDP-GLCNAC:BETAGAL BETA-1,3-N-ACETYLGLUCOSAMINYLTRANSFERASE-LIKE PROTEIN 1"/>
    <property type="match status" value="1"/>
</dbReference>
<dbReference type="InterPro" id="IPR058240">
    <property type="entry name" value="rSAM_sf"/>
</dbReference>
<dbReference type="GO" id="GO:0016758">
    <property type="term" value="F:hexosyltransferase activity"/>
    <property type="evidence" value="ECO:0007669"/>
    <property type="project" value="UniProtKB-ARBA"/>
</dbReference>
<dbReference type="CDD" id="cd01335">
    <property type="entry name" value="Radical_SAM"/>
    <property type="match status" value="1"/>
</dbReference>
<gene>
    <name evidence="7" type="ORF">AMC81_CH01516</name>
    <name evidence="8" type="ORF">HER27_012035</name>
</gene>
<dbReference type="GO" id="GO:0051536">
    <property type="term" value="F:iron-sulfur cluster binding"/>
    <property type="evidence" value="ECO:0007669"/>
    <property type="project" value="UniProtKB-KW"/>
</dbReference>
<evidence type="ECO:0000313" key="9">
    <source>
        <dbReference type="Proteomes" id="UP000078551"/>
    </source>
</evidence>
<dbReference type="Gene3D" id="3.90.550.10">
    <property type="entry name" value="Spore Coat Polysaccharide Biosynthesis Protein SpsA, Chain A"/>
    <property type="match status" value="1"/>
</dbReference>
<dbReference type="InterPro" id="IPR007197">
    <property type="entry name" value="rSAM"/>
</dbReference>
<keyword evidence="2" id="KW-0949">S-adenosyl-L-methionine</keyword>
<name>A0A192T6G8_9HYPH</name>
<evidence type="ECO:0000313" key="10">
    <source>
        <dbReference type="Proteomes" id="UP000540266"/>
    </source>
</evidence>